<keyword evidence="2" id="KW-0442">Lipid degradation</keyword>
<feature type="active site" description="Proton acceptor" evidence="2">
    <location>
        <position position="234"/>
    </location>
</feature>
<feature type="short sequence motif" description="GXSXG" evidence="2">
    <location>
        <begin position="110"/>
        <end position="114"/>
    </location>
</feature>
<feature type="active site" description="Nucleophile" evidence="2">
    <location>
        <position position="112"/>
    </location>
</feature>
<dbReference type="PANTHER" id="PTHR12406">
    <property type="entry name" value="CALCIUM-INDEPENDENT PHOSPHOLIPASE A2 IPLA2 -RELATED"/>
    <property type="match status" value="1"/>
</dbReference>
<dbReference type="GO" id="GO:0016020">
    <property type="term" value="C:membrane"/>
    <property type="evidence" value="ECO:0007669"/>
    <property type="project" value="TreeGrafter"/>
</dbReference>
<feature type="region of interest" description="Disordered" evidence="3">
    <location>
        <begin position="1"/>
        <end position="41"/>
    </location>
</feature>
<evidence type="ECO:0000259" key="4">
    <source>
        <dbReference type="PROSITE" id="PS51635"/>
    </source>
</evidence>
<name>A0A2A2KVU5_9BILA</name>
<keyword evidence="2" id="KW-0378">Hydrolase</keyword>
<dbReference type="PROSITE" id="PS51635">
    <property type="entry name" value="PNPLA"/>
    <property type="match status" value="1"/>
</dbReference>
<reference evidence="5 6" key="1">
    <citation type="journal article" date="2017" name="Curr. Biol.">
        <title>Genome architecture and evolution of a unichromosomal asexual nematode.</title>
        <authorList>
            <person name="Fradin H."/>
            <person name="Zegar C."/>
            <person name="Gutwein M."/>
            <person name="Lucas J."/>
            <person name="Kovtun M."/>
            <person name="Corcoran D."/>
            <person name="Baugh L.R."/>
            <person name="Kiontke K."/>
            <person name="Gunsalus K."/>
            <person name="Fitch D.H."/>
            <person name="Piano F."/>
        </authorList>
    </citation>
    <scope>NUCLEOTIDE SEQUENCE [LARGE SCALE GENOMIC DNA]</scope>
    <source>
        <strain evidence="5">PF1309</strain>
    </source>
</reference>
<comment type="caution">
    <text evidence="5">The sequence shown here is derived from an EMBL/GenBank/DDBJ whole genome shotgun (WGS) entry which is preliminary data.</text>
</comment>
<dbReference type="GO" id="GO:0005811">
    <property type="term" value="C:lipid droplet"/>
    <property type="evidence" value="ECO:0007669"/>
    <property type="project" value="TreeGrafter"/>
</dbReference>
<evidence type="ECO:0000313" key="5">
    <source>
        <dbReference type="EMBL" id="PAV77903.1"/>
    </source>
</evidence>
<dbReference type="SUPFAM" id="SSF52151">
    <property type="entry name" value="FabD/lysophospholipase-like"/>
    <property type="match status" value="1"/>
</dbReference>
<accession>A0A2A2KVU5</accession>
<evidence type="ECO:0000313" key="6">
    <source>
        <dbReference type="Proteomes" id="UP000218231"/>
    </source>
</evidence>
<proteinExistence type="predicted"/>
<dbReference type="InterPro" id="IPR002641">
    <property type="entry name" value="PNPLA_dom"/>
</dbReference>
<dbReference type="PANTHER" id="PTHR12406:SF38">
    <property type="entry name" value="PNPLA DOMAIN-CONTAINING PROTEIN"/>
    <property type="match status" value="1"/>
</dbReference>
<gene>
    <name evidence="5" type="ORF">WR25_13998</name>
</gene>
<feature type="short sequence motif" description="GXGXXG" evidence="2">
    <location>
        <begin position="79"/>
        <end position="84"/>
    </location>
</feature>
<dbReference type="Pfam" id="PF01734">
    <property type="entry name" value="Patatin"/>
    <property type="match status" value="1"/>
</dbReference>
<feature type="compositionally biased region" description="Polar residues" evidence="3">
    <location>
        <begin position="7"/>
        <end position="16"/>
    </location>
</feature>
<dbReference type="Proteomes" id="UP000218231">
    <property type="component" value="Unassembled WGS sequence"/>
</dbReference>
<dbReference type="EMBL" id="LIAE01007639">
    <property type="protein sequence ID" value="PAV77903.1"/>
    <property type="molecule type" value="Genomic_DNA"/>
</dbReference>
<dbReference type="GO" id="GO:0019433">
    <property type="term" value="P:triglyceride catabolic process"/>
    <property type="evidence" value="ECO:0007669"/>
    <property type="project" value="TreeGrafter"/>
</dbReference>
<dbReference type="OrthoDB" id="197155at2759"/>
<evidence type="ECO:0000256" key="2">
    <source>
        <dbReference type="PROSITE-ProRule" id="PRU01161"/>
    </source>
</evidence>
<dbReference type="InterPro" id="IPR033562">
    <property type="entry name" value="PLPL"/>
</dbReference>
<organism evidence="5 6">
    <name type="scientific">Diploscapter pachys</name>
    <dbReference type="NCBI Taxonomy" id="2018661"/>
    <lineage>
        <taxon>Eukaryota</taxon>
        <taxon>Metazoa</taxon>
        <taxon>Ecdysozoa</taxon>
        <taxon>Nematoda</taxon>
        <taxon>Chromadorea</taxon>
        <taxon>Rhabditida</taxon>
        <taxon>Rhabditina</taxon>
        <taxon>Rhabditomorpha</taxon>
        <taxon>Rhabditoidea</taxon>
        <taxon>Rhabditidae</taxon>
        <taxon>Diploscapter</taxon>
    </lineage>
</organism>
<dbReference type="InterPro" id="IPR016035">
    <property type="entry name" value="Acyl_Trfase/lysoPLipase"/>
</dbReference>
<dbReference type="AlphaFoldDB" id="A0A2A2KVU5"/>
<feature type="short sequence motif" description="DGA/G" evidence="2">
    <location>
        <begin position="234"/>
        <end position="236"/>
    </location>
</feature>
<dbReference type="STRING" id="2018661.A0A2A2KVU5"/>
<dbReference type="GO" id="GO:0004806">
    <property type="term" value="F:triacylglycerol lipase activity"/>
    <property type="evidence" value="ECO:0007669"/>
    <property type="project" value="TreeGrafter"/>
</dbReference>
<dbReference type="GO" id="GO:0055088">
    <property type="term" value="P:lipid homeostasis"/>
    <property type="evidence" value="ECO:0007669"/>
    <property type="project" value="TreeGrafter"/>
</dbReference>
<protein>
    <recommendedName>
        <fullName evidence="4">PNPLA domain-containing protein</fullName>
    </recommendedName>
</protein>
<keyword evidence="1 2" id="KW-0443">Lipid metabolism</keyword>
<keyword evidence="6" id="KW-1185">Reference proteome</keyword>
<feature type="domain" description="PNPLA" evidence="4">
    <location>
        <begin position="75"/>
        <end position="247"/>
    </location>
</feature>
<dbReference type="Gene3D" id="3.40.1090.10">
    <property type="entry name" value="Cytosolic phospholipase A2 catalytic domain"/>
    <property type="match status" value="1"/>
</dbReference>
<sequence length="332" mass="36572">MIDDPSSESTDVNLNEKNLDGNATIALPPDSESSVNDDNVDVKDREVAGTEEKKEKMLRPLIAKVPVKEAADVCLSFSGCGFLGSYHFGVVSCLLKNGQPLVSKVSRVSGASAGSLVASLFLLVPDKLNDGLNILYEMADELNSLRLGAMTPGYYLNEKLIKVVDGFLPEDITPLQERLHISVTDHKTRKNKLLTSFTDRKCLIDCLMSSCYIPIYSMGFKGEPPCIDGCHYIDGGYSNNLPDFEDMRTVTVSPFTSVADICPSDDKAFFEWNMTVGSQHVSVNMSNIVRGAQALFPPKRAILQDYYLAGYKHAFRYLQANEMLKRPEGTSI</sequence>
<evidence type="ECO:0000256" key="1">
    <source>
        <dbReference type="ARBA" id="ARBA00023098"/>
    </source>
</evidence>
<evidence type="ECO:0000256" key="3">
    <source>
        <dbReference type="SAM" id="MobiDB-lite"/>
    </source>
</evidence>
<dbReference type="GO" id="GO:0005737">
    <property type="term" value="C:cytoplasm"/>
    <property type="evidence" value="ECO:0007669"/>
    <property type="project" value="TreeGrafter"/>
</dbReference>